<dbReference type="InterPro" id="IPR012865">
    <property type="entry name" value="DUF1642"/>
</dbReference>
<name>A0A2G3NPH2_STRMC</name>
<dbReference type="EMBL" id="PEBM01000069">
    <property type="protein sequence ID" value="PHV55447.1"/>
    <property type="molecule type" value="Genomic_DNA"/>
</dbReference>
<organism evidence="1 2">
    <name type="scientific">Streptococcus macedonicus</name>
    <name type="common">Streptococcus gallolyticus macedonicus</name>
    <dbReference type="NCBI Taxonomy" id="59310"/>
    <lineage>
        <taxon>Bacteria</taxon>
        <taxon>Bacillati</taxon>
        <taxon>Bacillota</taxon>
        <taxon>Bacilli</taxon>
        <taxon>Lactobacillales</taxon>
        <taxon>Streptococcaceae</taxon>
        <taxon>Streptococcus</taxon>
    </lineage>
</organism>
<evidence type="ECO:0008006" key="3">
    <source>
        <dbReference type="Google" id="ProtNLM"/>
    </source>
</evidence>
<protein>
    <recommendedName>
        <fullName evidence="3">Phage protein</fullName>
    </recommendedName>
</protein>
<reference evidence="1 2" key="1">
    <citation type="submission" date="2017-10" db="EMBL/GenBank/DDBJ databases">
        <title>Whole-genome sequence of three Streptococcus macedonicus strains isolated from Italian cheeses of the Veneto region.</title>
        <authorList>
            <person name="Treu L."/>
            <person name="De Diego-Diaz B."/>
            <person name="Papadimitriou K."/>
            <person name="Tsakalidou E."/>
            <person name="Corich V."/>
            <person name="Giacomini A."/>
        </authorList>
    </citation>
    <scope>NUCLEOTIDE SEQUENCE [LARGE SCALE GENOMIC DNA]</scope>
    <source>
        <strain evidence="1 2">27MV</strain>
    </source>
</reference>
<dbReference type="AlphaFoldDB" id="A0A2G3NPH2"/>
<gene>
    <name evidence="1" type="ORF">CS010_10790</name>
</gene>
<evidence type="ECO:0000313" key="2">
    <source>
        <dbReference type="Proteomes" id="UP000222913"/>
    </source>
</evidence>
<dbReference type="Proteomes" id="UP000222913">
    <property type="component" value="Unassembled WGS sequence"/>
</dbReference>
<comment type="caution">
    <text evidence="1">The sequence shown here is derived from an EMBL/GenBank/DDBJ whole genome shotgun (WGS) entry which is preliminary data.</text>
</comment>
<proteinExistence type="predicted"/>
<accession>A0A2G3NPH2</accession>
<dbReference type="Pfam" id="PF07852">
    <property type="entry name" value="DUF1642"/>
    <property type="match status" value="1"/>
</dbReference>
<sequence length="68" mass="8099">MKKYYVILPNPNGEGNRVYGLVKTETMGVRLTRMGRKAFYFSELTQLTESEIKKDFDWAWQFTKEVEE</sequence>
<evidence type="ECO:0000313" key="1">
    <source>
        <dbReference type="EMBL" id="PHV55447.1"/>
    </source>
</evidence>
<dbReference type="RefSeq" id="WP_099390879.1">
    <property type="nucleotide sequence ID" value="NZ_PEBM01000069.1"/>
</dbReference>